<dbReference type="PANTHER" id="PTHR33508:SF1">
    <property type="entry name" value="UPF0056 MEMBRANE PROTEIN YHCE"/>
    <property type="match status" value="1"/>
</dbReference>
<name>A0A2L1CA70_METMI</name>
<dbReference type="EMBL" id="CP026606">
    <property type="protein sequence ID" value="AVB76203.1"/>
    <property type="molecule type" value="Genomic_DNA"/>
</dbReference>
<keyword evidence="5 7" id="KW-1133">Transmembrane helix</keyword>
<dbReference type="EMBL" id="JACDUJ010000001">
    <property type="protein sequence ID" value="MBA2846073.1"/>
    <property type="molecule type" value="Genomic_DNA"/>
</dbReference>
<reference evidence="8" key="2">
    <citation type="submission" date="2018-02" db="EMBL/GenBank/DDBJ databases">
        <title>Complete genome sequence of the Methanococcus maripaludis type strain JJ (DSM 2067), a model for selenoprotein synthesis in Archaea.</title>
        <authorList>
            <person name="Poehlein A."/>
            <person name="Heym D."/>
            <person name="Quitzke V."/>
            <person name="Fersch J."/>
            <person name="Daniel R."/>
            <person name="Rother M."/>
        </authorList>
    </citation>
    <scope>NUCLEOTIDE SEQUENCE [LARGE SCALE GENOMIC DNA]</scope>
    <source>
        <strain evidence="8">DSM 2067</strain>
    </source>
</reference>
<evidence type="ECO:0000313" key="17">
    <source>
        <dbReference type="Proteomes" id="UP000239462"/>
    </source>
</evidence>
<feature type="transmembrane region" description="Helical" evidence="7">
    <location>
        <begin position="191"/>
        <end position="212"/>
    </location>
</feature>
<dbReference type="EMBL" id="JACDUN010000001">
    <property type="protein sequence ID" value="MBA2858930.1"/>
    <property type="molecule type" value="Genomic_DNA"/>
</dbReference>
<proteinExistence type="inferred from homology"/>
<evidence type="ECO:0000313" key="16">
    <source>
        <dbReference type="EMBL" id="MBP2219345.1"/>
    </source>
</evidence>
<dbReference type="EMBL" id="JACHIQ010000003">
    <property type="protein sequence ID" value="MBB6068091.1"/>
    <property type="molecule type" value="Genomic_DNA"/>
</dbReference>
<dbReference type="Proteomes" id="UP000558015">
    <property type="component" value="Unassembled WGS sequence"/>
</dbReference>
<reference evidence="16" key="4">
    <citation type="submission" date="2021-03" db="EMBL/GenBank/DDBJ databases">
        <title>Genomic Encyclopedia of Type Strains, Phase IV (KMG-IV): sequencing the most valuable type-strain genomes for metagenomic binning, comparative biology and taxonomic classification.</title>
        <authorList>
            <person name="Goeker M."/>
        </authorList>
    </citation>
    <scope>NUCLEOTIDE SEQUENCE</scope>
    <source>
        <strain evidence="16">DSM 2771</strain>
    </source>
</reference>
<dbReference type="Pfam" id="PF01914">
    <property type="entry name" value="MarC"/>
    <property type="match status" value="1"/>
</dbReference>
<protein>
    <recommendedName>
        <fullName evidence="7">UPF0056 membrane protein</fullName>
    </recommendedName>
</protein>
<dbReference type="Proteomes" id="UP000239462">
    <property type="component" value="Chromosome"/>
</dbReference>
<dbReference type="EMBL" id="JAGINF010000002">
    <property type="protein sequence ID" value="MBP2219345.1"/>
    <property type="molecule type" value="Genomic_DNA"/>
</dbReference>
<evidence type="ECO:0000313" key="21">
    <source>
        <dbReference type="Proteomes" id="UP000571854"/>
    </source>
</evidence>
<evidence type="ECO:0000313" key="9">
    <source>
        <dbReference type="EMBL" id="MBA2846073.1"/>
    </source>
</evidence>
<evidence type="ECO:0000313" key="13">
    <source>
        <dbReference type="EMBL" id="MBB6068091.1"/>
    </source>
</evidence>
<accession>A0A2L1CA70</accession>
<comment type="similarity">
    <text evidence="2 7">Belongs to the UPF0056 (MarC) family.</text>
</comment>
<feature type="transmembrane region" description="Helical" evidence="7">
    <location>
        <begin position="153"/>
        <end position="170"/>
    </location>
</feature>
<keyword evidence="4 7" id="KW-0812">Transmembrane</keyword>
<keyword evidence="6 7" id="KW-0472">Membrane</keyword>
<evidence type="ECO:0000313" key="18">
    <source>
        <dbReference type="Proteomes" id="UP000558015"/>
    </source>
</evidence>
<comment type="subcellular location">
    <subcellularLocation>
        <location evidence="1 7">Cell membrane</location>
        <topology evidence="1 7">Multi-pass membrane protein</topology>
    </subcellularLocation>
</comment>
<dbReference type="EMBL" id="JACDUH010000002">
    <property type="protein sequence ID" value="MBA2851306.1"/>
    <property type="molecule type" value="Genomic_DNA"/>
</dbReference>
<dbReference type="AlphaFoldDB" id="A0A2L1CA70"/>
<sequence length="213" mass="23183">MDVQFIILAFTSLFSILNPFGVIPTYLVLTSQYSKVEKIKIIRKSMLAAFALLMMFALLGNQIIGFFGISIPAIKITGGVLLFLIALDMIQGNTSKVEKSPKLESHLKSHSEEIEDMDEIAIVPLTVPLLTGPGSISAVIAMMAQTSDFDGKLSVIIAISLCIIISYFVLKFSKDLEKMLGKIGFKVLTKMMGLVLTAISIQMALDGILMVFG</sequence>
<dbReference type="GeneID" id="37874781"/>
<evidence type="ECO:0000313" key="14">
    <source>
        <dbReference type="EMBL" id="MBB6497475.1"/>
    </source>
</evidence>
<evidence type="ECO:0000256" key="3">
    <source>
        <dbReference type="ARBA" id="ARBA00022475"/>
    </source>
</evidence>
<evidence type="ECO:0000313" key="19">
    <source>
        <dbReference type="Proteomes" id="UP000564425"/>
    </source>
</evidence>
<evidence type="ECO:0000256" key="7">
    <source>
        <dbReference type="RuleBase" id="RU362048"/>
    </source>
</evidence>
<organism evidence="8 17">
    <name type="scientific">Methanococcus maripaludis</name>
    <name type="common">Methanococcus deltae</name>
    <dbReference type="NCBI Taxonomy" id="39152"/>
    <lineage>
        <taxon>Archaea</taxon>
        <taxon>Methanobacteriati</taxon>
        <taxon>Methanobacteriota</taxon>
        <taxon>Methanomada group</taxon>
        <taxon>Methanococci</taxon>
        <taxon>Methanococcales</taxon>
        <taxon>Methanococcaceae</taxon>
        <taxon>Methanococcus</taxon>
    </lineage>
</organism>
<evidence type="ECO:0000313" key="11">
    <source>
        <dbReference type="EMBL" id="MBA2858930.1"/>
    </source>
</evidence>
<dbReference type="Proteomes" id="UP000590564">
    <property type="component" value="Unassembled WGS sequence"/>
</dbReference>
<reference evidence="17" key="1">
    <citation type="journal article" date="2018" name="Genome Announc.">
        <title>Complete Genome Sequence of the Methanococcus maripaludis Type Strain JJ (DSM 2067), a Model for Selenoprotein Synthesis in Archaea.</title>
        <authorList>
            <person name="Poehlein A."/>
            <person name="Heym D."/>
            <person name="Quitzke V."/>
            <person name="Fersch J."/>
            <person name="Daniel R."/>
            <person name="Rother M."/>
        </authorList>
    </citation>
    <scope>NUCLEOTIDE SEQUENCE [LARGE SCALE GENOMIC DNA]</scope>
    <source>
        <strain evidence="17">DSM 2067</strain>
    </source>
</reference>
<feature type="transmembrane region" description="Helical" evidence="7">
    <location>
        <begin position="66"/>
        <end position="87"/>
    </location>
</feature>
<evidence type="ECO:0000313" key="23">
    <source>
        <dbReference type="Proteomes" id="UP000590564"/>
    </source>
</evidence>
<feature type="transmembrane region" description="Helical" evidence="7">
    <location>
        <begin position="41"/>
        <end position="60"/>
    </location>
</feature>
<dbReference type="Proteomes" id="UP000571854">
    <property type="component" value="Unassembled WGS sequence"/>
</dbReference>
<reference evidence="18 19" key="3">
    <citation type="submission" date="2020-07" db="EMBL/GenBank/DDBJ databases">
        <title>Genomic Encyclopedia of Type Strains, Phase IV (KMG-V): Genome sequencing to study the core and pangenomes of soil and plant-associated prokaryotes.</title>
        <authorList>
            <person name="Whitman W."/>
        </authorList>
    </citation>
    <scope>NUCLEOTIDE SEQUENCE [LARGE SCALE GENOMIC DNA]</scope>
    <source>
        <strain evidence="10 19">A1</strain>
        <strain evidence="9 21">A5</strain>
        <strain evidence="11 18">C12</strain>
        <strain evidence="12 20">C13</strain>
        <strain evidence="14 23">D1</strain>
        <strain evidence="13 22">DSM 7078</strain>
        <strain evidence="15">RC</strain>
    </source>
</reference>
<evidence type="ECO:0000256" key="1">
    <source>
        <dbReference type="ARBA" id="ARBA00004651"/>
    </source>
</evidence>
<dbReference type="EMBL" id="JAFBBC010000002">
    <property type="protein sequence ID" value="MBM7410015.1"/>
    <property type="molecule type" value="Genomic_DNA"/>
</dbReference>
<evidence type="ECO:0000256" key="6">
    <source>
        <dbReference type="ARBA" id="ARBA00023136"/>
    </source>
</evidence>
<evidence type="ECO:0000313" key="22">
    <source>
        <dbReference type="Proteomes" id="UP000584706"/>
    </source>
</evidence>
<dbReference type="GO" id="GO:0005886">
    <property type="term" value="C:plasma membrane"/>
    <property type="evidence" value="ECO:0007669"/>
    <property type="project" value="UniProtKB-SubCell"/>
</dbReference>
<dbReference type="RefSeq" id="WP_011170210.1">
    <property type="nucleotide sequence ID" value="NZ_BAAABJ010000001.1"/>
</dbReference>
<evidence type="ECO:0000256" key="5">
    <source>
        <dbReference type="ARBA" id="ARBA00022989"/>
    </source>
</evidence>
<feature type="transmembrane region" description="Helical" evidence="7">
    <location>
        <begin position="120"/>
        <end position="141"/>
    </location>
</feature>
<evidence type="ECO:0000313" key="20">
    <source>
        <dbReference type="Proteomes" id="UP000567099"/>
    </source>
</evidence>
<dbReference type="KEGG" id="mmad:MMJJ_07920"/>
<evidence type="ECO:0000313" key="10">
    <source>
        <dbReference type="EMBL" id="MBA2851306.1"/>
    </source>
</evidence>
<gene>
    <name evidence="15" type="ORF">HNP85_001710</name>
    <name evidence="10" type="ORF">HNP86_001459</name>
    <name evidence="9" type="ORF">HNP88_000257</name>
    <name evidence="11" type="ORF">HNP93_001631</name>
    <name evidence="12" type="ORF">HNP94_001647</name>
    <name evidence="14" type="ORF">HNP96_001518</name>
    <name evidence="13" type="ORF">HNP97_001604</name>
    <name evidence="16" type="ORF">J2745_000822</name>
    <name evidence="8" type="ORF">MMJJ_07920</name>
</gene>
<dbReference type="PANTHER" id="PTHR33508">
    <property type="entry name" value="UPF0056 MEMBRANE PROTEIN YHCE"/>
    <property type="match status" value="1"/>
</dbReference>
<evidence type="ECO:0000313" key="8">
    <source>
        <dbReference type="EMBL" id="AVB76203.1"/>
    </source>
</evidence>
<evidence type="ECO:0000313" key="12">
    <source>
        <dbReference type="EMBL" id="MBA2864625.1"/>
    </source>
</evidence>
<dbReference type="InterPro" id="IPR002771">
    <property type="entry name" value="Multi_antbiot-R_MarC"/>
</dbReference>
<keyword evidence="3" id="KW-1003">Cell membrane</keyword>
<evidence type="ECO:0000256" key="4">
    <source>
        <dbReference type="ARBA" id="ARBA00022692"/>
    </source>
</evidence>
<evidence type="ECO:0000256" key="2">
    <source>
        <dbReference type="ARBA" id="ARBA00009784"/>
    </source>
</evidence>
<dbReference type="Proteomes" id="UP000564425">
    <property type="component" value="Unassembled WGS sequence"/>
</dbReference>
<dbReference type="Proteomes" id="UP000722095">
    <property type="component" value="Unassembled WGS sequence"/>
</dbReference>
<dbReference type="EMBL" id="JACDUO010000002">
    <property type="protein sequence ID" value="MBA2864625.1"/>
    <property type="molecule type" value="Genomic_DNA"/>
</dbReference>
<dbReference type="EMBL" id="JACHED010000003">
    <property type="protein sequence ID" value="MBB6497475.1"/>
    <property type="molecule type" value="Genomic_DNA"/>
</dbReference>
<dbReference type="Proteomes" id="UP000742560">
    <property type="component" value="Unassembled WGS sequence"/>
</dbReference>
<dbReference type="Proteomes" id="UP000584706">
    <property type="component" value="Unassembled WGS sequence"/>
</dbReference>
<feature type="transmembrane region" description="Helical" evidence="7">
    <location>
        <begin position="6"/>
        <end position="29"/>
    </location>
</feature>
<dbReference type="Proteomes" id="UP000567099">
    <property type="component" value="Unassembled WGS sequence"/>
</dbReference>
<evidence type="ECO:0000313" key="15">
    <source>
        <dbReference type="EMBL" id="MBM7410015.1"/>
    </source>
</evidence>
<dbReference type="NCBIfam" id="TIGR00427">
    <property type="entry name" value="NAAT family transporter"/>
    <property type="match status" value="1"/>
</dbReference>